<dbReference type="EMBL" id="DYUB01000017">
    <property type="protein sequence ID" value="HJG95569.1"/>
    <property type="molecule type" value="Genomic_DNA"/>
</dbReference>
<feature type="non-terminal residue" evidence="1">
    <location>
        <position position="1"/>
    </location>
</feature>
<accession>A0A921MZJ5</accession>
<reference evidence="1" key="2">
    <citation type="submission" date="2021-09" db="EMBL/GenBank/DDBJ databases">
        <authorList>
            <person name="Gilroy R."/>
        </authorList>
    </citation>
    <scope>NUCLEOTIDE SEQUENCE</scope>
    <source>
        <strain evidence="1">1277</strain>
    </source>
</reference>
<evidence type="ECO:0000313" key="1">
    <source>
        <dbReference type="EMBL" id="HJG95569.1"/>
    </source>
</evidence>
<dbReference type="Gene3D" id="1.10.10.60">
    <property type="entry name" value="Homeodomain-like"/>
    <property type="match status" value="1"/>
</dbReference>
<gene>
    <name evidence="1" type="ORF">K8V90_00515</name>
</gene>
<name>A0A921MZJ5_9FIRM</name>
<evidence type="ECO:0000313" key="2">
    <source>
        <dbReference type="Proteomes" id="UP000776700"/>
    </source>
</evidence>
<proteinExistence type="predicted"/>
<reference evidence="1" key="1">
    <citation type="journal article" date="2021" name="PeerJ">
        <title>Extensive microbial diversity within the chicken gut microbiome revealed by metagenomics and culture.</title>
        <authorList>
            <person name="Gilroy R."/>
            <person name="Ravi A."/>
            <person name="Getino M."/>
            <person name="Pursley I."/>
            <person name="Horton D.L."/>
            <person name="Alikhan N.F."/>
            <person name="Baker D."/>
            <person name="Gharbi K."/>
            <person name="Hall N."/>
            <person name="Watson M."/>
            <person name="Adriaenssens E.M."/>
            <person name="Foster-Nyarko E."/>
            <person name="Jarju S."/>
            <person name="Secka A."/>
            <person name="Antonio M."/>
            <person name="Oren A."/>
            <person name="Chaudhuri R.R."/>
            <person name="La Ragione R."/>
            <person name="Hildebrand F."/>
            <person name="Pallen M.J."/>
        </authorList>
    </citation>
    <scope>NUCLEOTIDE SEQUENCE</scope>
    <source>
        <strain evidence="1">1277</strain>
    </source>
</reference>
<dbReference type="AlphaFoldDB" id="A0A921MZJ5"/>
<dbReference type="Proteomes" id="UP000776700">
    <property type="component" value="Unassembled WGS sequence"/>
</dbReference>
<comment type="caution">
    <text evidence="1">The sequence shown here is derived from an EMBL/GenBank/DDBJ whole genome shotgun (WGS) entry which is preliminary data.</text>
</comment>
<protein>
    <submittedName>
        <fullName evidence="1">Carbon monoxide dehydrogenase</fullName>
    </submittedName>
</protein>
<organism evidence="1 2">
    <name type="scientific">Romboutsia timonensis</name>
    <dbReference type="NCBI Taxonomy" id="1776391"/>
    <lineage>
        <taxon>Bacteria</taxon>
        <taxon>Bacillati</taxon>
        <taxon>Bacillota</taxon>
        <taxon>Clostridia</taxon>
        <taxon>Peptostreptococcales</taxon>
        <taxon>Peptostreptococcaceae</taxon>
        <taxon>Romboutsia</taxon>
    </lineage>
</organism>
<sequence>AIELLAIGETISNTANIVGVNRKTISEWKKQDKFKVELDRQVAELKSNVEKKILSNINPMMDKLIKIALKSSSDKTSLDAIIYALNRVLGTPTNKTQEVNDGNNKNSAPVNIEEMLCQINVDNVLDSKGNDPI</sequence>